<name>A0AAD1UAG1_EUPCR</name>
<dbReference type="EMBL" id="CAMPGE010002860">
    <property type="protein sequence ID" value="CAI2361673.1"/>
    <property type="molecule type" value="Genomic_DNA"/>
</dbReference>
<protein>
    <submittedName>
        <fullName evidence="1">Uncharacterized protein</fullName>
    </submittedName>
</protein>
<organism evidence="1 2">
    <name type="scientific">Euplotes crassus</name>
    <dbReference type="NCBI Taxonomy" id="5936"/>
    <lineage>
        <taxon>Eukaryota</taxon>
        <taxon>Sar</taxon>
        <taxon>Alveolata</taxon>
        <taxon>Ciliophora</taxon>
        <taxon>Intramacronucleata</taxon>
        <taxon>Spirotrichea</taxon>
        <taxon>Hypotrichia</taxon>
        <taxon>Euplotida</taxon>
        <taxon>Euplotidae</taxon>
        <taxon>Moneuplotes</taxon>
    </lineage>
</organism>
<reference evidence="1" key="1">
    <citation type="submission" date="2023-07" db="EMBL/GenBank/DDBJ databases">
        <authorList>
            <consortium name="AG Swart"/>
            <person name="Singh M."/>
            <person name="Singh A."/>
            <person name="Seah K."/>
            <person name="Emmerich C."/>
        </authorList>
    </citation>
    <scope>NUCLEOTIDE SEQUENCE</scope>
    <source>
        <strain evidence="1">DP1</strain>
    </source>
</reference>
<keyword evidence="2" id="KW-1185">Reference proteome</keyword>
<comment type="caution">
    <text evidence="1">The sequence shown here is derived from an EMBL/GenBank/DDBJ whole genome shotgun (WGS) entry which is preliminary data.</text>
</comment>
<accession>A0AAD1UAG1</accession>
<dbReference type="AlphaFoldDB" id="A0AAD1UAG1"/>
<sequence>MQEGKKSKVDKMLRQRIRRMRHNENGLNSQLSSASVVFDPDFVTEMSFRKLKKLKKLSVQRVEEFKARGSHSVQRSLLDEKVNPRFLGGESLEKPLQNASHFKIRDVEFEKKFKQSENIAKLISQLKQELNLQDDNEKKKLSYREFQRKRSKKLKNLRIGARRSEHGEQPLKIIFSPNNPTAKFFEKNPTDADGANSPVKVQDGKNDDLGSAFKNKKRLQIDLNSYDKKQCKRNSCATSTTKITPKSLKVSSSKANITPNGSSQLVLTSRNISNNCILPSMPALKSTKSTQKPLLPQNSSEKKDLGLENTYVVKRIFEASNVAAFMSSKKKFQRPFMNMRNSVNLFTKFERYKKDIRHQQQDKEKDPIEITPVKQPFCKRSPPKFVVNATKTKVEIKMQLPSV</sequence>
<dbReference type="Proteomes" id="UP001295684">
    <property type="component" value="Unassembled WGS sequence"/>
</dbReference>
<evidence type="ECO:0000313" key="1">
    <source>
        <dbReference type="EMBL" id="CAI2361673.1"/>
    </source>
</evidence>
<proteinExistence type="predicted"/>
<gene>
    <name evidence="1" type="ORF">ECRASSUSDP1_LOCUS2985</name>
</gene>
<evidence type="ECO:0000313" key="2">
    <source>
        <dbReference type="Proteomes" id="UP001295684"/>
    </source>
</evidence>